<reference evidence="2 3" key="1">
    <citation type="submission" date="2017-10" db="EMBL/GenBank/DDBJ databases">
        <title>FDA dAtabase for Regulatory Grade micrObial Sequences (FDA-ARGOS): Supporting development and validation of Infectious Disease Dx tests.</title>
        <authorList>
            <person name="Campos J."/>
            <person name="Goldberg B."/>
            <person name="Tallon L.J."/>
            <person name="Sadzewicz L."/>
            <person name="Sengamalay N."/>
            <person name="Ott S."/>
            <person name="Godinez A."/>
            <person name="Nagaraj S."/>
            <person name="Vyas G."/>
            <person name="Aluvathingal J."/>
            <person name="Nadendla S."/>
            <person name="Geyer C."/>
            <person name="Nandy P."/>
            <person name="Hobson J."/>
            <person name="Sichtig H."/>
        </authorList>
    </citation>
    <scope>NUCLEOTIDE SEQUENCE [LARGE SCALE GENOMIC DNA]</scope>
    <source>
        <strain evidence="2 3">FDAARGOS_185</strain>
    </source>
</reference>
<evidence type="ECO:0000313" key="3">
    <source>
        <dbReference type="Proteomes" id="UP000316316"/>
    </source>
</evidence>
<sequence>MIQNFEMQLTATLLIDPKQIQFLDINPDWIEGDSFKQVISAIQSKNGEEELLSDIQKTIKQLYPLSSLTADDLIVLKTSEPTASQVSFYANQVHKDYLKRELKRLTSEYSLSEDDRFLTQITMYQEELESLKKVKSDGSIAKGYADFVEHLEAKQNPFIRTFPKLDTSLGGGFGPGELAVIGARPAVGKTAFAINLAMSALERTKDVAVDLFTLEMTTEQMMYRFVSKKAKINNMQIRNPIKLPNEKKRQAALAYKELSKLNIRIYDQEYTQLNDIVLAIRKRAKKGKYLAIIDYAGLVAVKDSRKNAREILNEVTRRLKLLTNELGITVILLSQLSRDTEKTGKVPTLADLKESGSLEQDANIVMFLYREKPDDRKHVQVKIAKSRDGVIGEIPFKFIGQFMEFSTEDY</sequence>
<organism evidence="2 3">
    <name type="scientific">Enterococcus avium</name>
    <name type="common">Streptococcus avium</name>
    <dbReference type="NCBI Taxonomy" id="33945"/>
    <lineage>
        <taxon>Bacteria</taxon>
        <taxon>Bacillati</taxon>
        <taxon>Bacillota</taxon>
        <taxon>Bacilli</taxon>
        <taxon>Lactobacillales</taxon>
        <taxon>Enterococcaceae</taxon>
        <taxon>Enterococcus</taxon>
    </lineage>
</organism>
<dbReference type="PROSITE" id="PS51199">
    <property type="entry name" value="SF4_HELICASE"/>
    <property type="match status" value="1"/>
</dbReference>
<dbReference type="EMBL" id="PDXQ01000001">
    <property type="protein sequence ID" value="TRZ33265.1"/>
    <property type="molecule type" value="Genomic_DNA"/>
</dbReference>
<evidence type="ECO:0000259" key="1">
    <source>
        <dbReference type="PROSITE" id="PS51199"/>
    </source>
</evidence>
<dbReference type="PANTHER" id="PTHR30153:SF2">
    <property type="entry name" value="REPLICATIVE DNA HELICASE"/>
    <property type="match status" value="1"/>
</dbReference>
<dbReference type="PANTHER" id="PTHR30153">
    <property type="entry name" value="REPLICATIVE DNA HELICASE DNAB"/>
    <property type="match status" value="1"/>
</dbReference>
<dbReference type="GO" id="GO:0005829">
    <property type="term" value="C:cytosol"/>
    <property type="evidence" value="ECO:0007669"/>
    <property type="project" value="TreeGrafter"/>
</dbReference>
<dbReference type="InterPro" id="IPR007694">
    <property type="entry name" value="DNA_helicase_DnaB-like_C"/>
</dbReference>
<dbReference type="AlphaFoldDB" id="A0A8B5VYT8"/>
<feature type="domain" description="SF4 helicase" evidence="1">
    <location>
        <begin position="152"/>
        <end position="410"/>
    </location>
</feature>
<dbReference type="SUPFAM" id="SSF52540">
    <property type="entry name" value="P-loop containing nucleoside triphosphate hydrolases"/>
    <property type="match status" value="1"/>
</dbReference>
<dbReference type="Proteomes" id="UP000316316">
    <property type="component" value="Unassembled WGS sequence"/>
</dbReference>
<gene>
    <name evidence="2" type="ORF">AUF17_03905</name>
</gene>
<dbReference type="GO" id="GO:0003678">
    <property type="term" value="F:DNA helicase activity"/>
    <property type="evidence" value="ECO:0007669"/>
    <property type="project" value="InterPro"/>
</dbReference>
<name>A0A8B5VYT8_ENTAV</name>
<dbReference type="Pfam" id="PF03796">
    <property type="entry name" value="DnaB_C"/>
    <property type="match status" value="1"/>
</dbReference>
<dbReference type="Gene3D" id="3.40.50.300">
    <property type="entry name" value="P-loop containing nucleotide triphosphate hydrolases"/>
    <property type="match status" value="1"/>
</dbReference>
<protein>
    <recommendedName>
        <fullName evidence="1">SF4 helicase domain-containing protein</fullName>
    </recommendedName>
</protein>
<evidence type="ECO:0000313" key="2">
    <source>
        <dbReference type="EMBL" id="TRZ33265.1"/>
    </source>
</evidence>
<dbReference type="GO" id="GO:0005524">
    <property type="term" value="F:ATP binding"/>
    <property type="evidence" value="ECO:0007669"/>
    <property type="project" value="InterPro"/>
</dbReference>
<proteinExistence type="predicted"/>
<dbReference type="InterPro" id="IPR027417">
    <property type="entry name" value="P-loop_NTPase"/>
</dbReference>
<dbReference type="RefSeq" id="WP_144324547.1">
    <property type="nucleotide sequence ID" value="NZ_PDXQ01000001.1"/>
</dbReference>
<accession>A0A8B5VYT8</accession>
<dbReference type="GO" id="GO:0006260">
    <property type="term" value="P:DNA replication"/>
    <property type="evidence" value="ECO:0007669"/>
    <property type="project" value="InterPro"/>
</dbReference>
<comment type="caution">
    <text evidence="2">The sequence shown here is derived from an EMBL/GenBank/DDBJ whole genome shotgun (WGS) entry which is preliminary data.</text>
</comment>